<keyword evidence="5 9" id="KW-1133">Transmembrane helix</keyword>
<accession>A0ABS2L918</accession>
<comment type="caution">
    <text evidence="11">The sequence shown here is derived from an EMBL/GenBank/DDBJ whole genome shotgun (WGS) entry which is preliminary data.</text>
</comment>
<evidence type="ECO:0000256" key="8">
    <source>
        <dbReference type="SAM" id="MobiDB-lite"/>
    </source>
</evidence>
<keyword evidence="7" id="KW-0413">Isomerase</keyword>
<evidence type="ECO:0000256" key="3">
    <source>
        <dbReference type="ARBA" id="ARBA00022692"/>
    </source>
</evidence>
<keyword evidence="4" id="KW-0125">Carotenoid biosynthesis</keyword>
<dbReference type="InterPro" id="IPR017825">
    <property type="entry name" value="Lycopene_cyclase_dom"/>
</dbReference>
<evidence type="ECO:0000256" key="2">
    <source>
        <dbReference type="ARBA" id="ARBA00004829"/>
    </source>
</evidence>
<dbReference type="EMBL" id="JAFBBU010000001">
    <property type="protein sequence ID" value="MBM7473593.1"/>
    <property type="molecule type" value="Genomic_DNA"/>
</dbReference>
<dbReference type="RefSeq" id="WP_205111175.1">
    <property type="nucleotide sequence ID" value="NZ_BAAAHT010000001.1"/>
</dbReference>
<evidence type="ECO:0000256" key="7">
    <source>
        <dbReference type="ARBA" id="ARBA00023235"/>
    </source>
</evidence>
<evidence type="ECO:0000256" key="6">
    <source>
        <dbReference type="ARBA" id="ARBA00023136"/>
    </source>
</evidence>
<feature type="domain" description="Lycopene cyclase" evidence="10">
    <location>
        <begin position="2"/>
        <end position="87"/>
    </location>
</feature>
<feature type="transmembrane region" description="Helical" evidence="9">
    <location>
        <begin position="77"/>
        <end position="94"/>
    </location>
</feature>
<evidence type="ECO:0000256" key="1">
    <source>
        <dbReference type="ARBA" id="ARBA00004141"/>
    </source>
</evidence>
<protein>
    <submittedName>
        <fullName evidence="11">Lycopene cyclase domain-containing protein</fullName>
    </submittedName>
</protein>
<comment type="subcellular location">
    <subcellularLocation>
        <location evidence="1">Membrane</location>
        <topology evidence="1">Multi-pass membrane protein</topology>
    </subcellularLocation>
</comment>
<evidence type="ECO:0000256" key="9">
    <source>
        <dbReference type="SAM" id="Phobius"/>
    </source>
</evidence>
<keyword evidence="3 9" id="KW-0812">Transmembrane</keyword>
<feature type="transmembrane region" description="Helical" evidence="9">
    <location>
        <begin position="6"/>
        <end position="24"/>
    </location>
</feature>
<feature type="region of interest" description="Disordered" evidence="8">
    <location>
        <begin position="104"/>
        <end position="126"/>
    </location>
</feature>
<feature type="transmembrane region" description="Helical" evidence="9">
    <location>
        <begin position="31"/>
        <end position="57"/>
    </location>
</feature>
<dbReference type="Proteomes" id="UP000776164">
    <property type="component" value="Unassembled WGS sequence"/>
</dbReference>
<evidence type="ECO:0000259" key="10">
    <source>
        <dbReference type="Pfam" id="PF18916"/>
    </source>
</evidence>
<comment type="pathway">
    <text evidence="2">Carotenoid biosynthesis.</text>
</comment>
<evidence type="ECO:0000256" key="5">
    <source>
        <dbReference type="ARBA" id="ARBA00022989"/>
    </source>
</evidence>
<evidence type="ECO:0000256" key="4">
    <source>
        <dbReference type="ARBA" id="ARBA00022746"/>
    </source>
</evidence>
<gene>
    <name evidence="11" type="ORF">JOE66_003227</name>
</gene>
<keyword evidence="12" id="KW-1185">Reference proteome</keyword>
<reference evidence="11 12" key="1">
    <citation type="submission" date="2021-01" db="EMBL/GenBank/DDBJ databases">
        <title>Sequencing the genomes of 1000 actinobacteria strains.</title>
        <authorList>
            <person name="Klenk H.-P."/>
        </authorList>
    </citation>
    <scope>NUCLEOTIDE SEQUENCE [LARGE SCALE GENOMIC DNA]</scope>
    <source>
        <strain evidence="11 12">DSM 13057</strain>
    </source>
</reference>
<name>A0ABS2L918_9MICO</name>
<sequence length="126" mass="13377">MTYWALNAFFLAVAVVLFAVARIVRRKPAVVPVLVTLAVLLVITAVFDNVMIGIGLVGYNQALISGAFIGIAPLEDFAYAIGAAVLLPALWMLMPARAAARPPLTAAAGQRSAHSHPHQTHPEEHS</sequence>
<proteinExistence type="predicted"/>
<keyword evidence="6 9" id="KW-0472">Membrane</keyword>
<evidence type="ECO:0000313" key="11">
    <source>
        <dbReference type="EMBL" id="MBM7473593.1"/>
    </source>
</evidence>
<organism evidence="11 12">
    <name type="scientific">Subtercola frigoramans</name>
    <dbReference type="NCBI Taxonomy" id="120298"/>
    <lineage>
        <taxon>Bacteria</taxon>
        <taxon>Bacillati</taxon>
        <taxon>Actinomycetota</taxon>
        <taxon>Actinomycetes</taxon>
        <taxon>Micrococcales</taxon>
        <taxon>Microbacteriaceae</taxon>
        <taxon>Subtercola</taxon>
    </lineage>
</organism>
<evidence type="ECO:0000313" key="12">
    <source>
        <dbReference type="Proteomes" id="UP000776164"/>
    </source>
</evidence>
<dbReference type="Pfam" id="PF18916">
    <property type="entry name" value="Lycopene_cyc"/>
    <property type="match status" value="1"/>
</dbReference>